<dbReference type="Pfam" id="PF00528">
    <property type="entry name" value="BPD_transp_1"/>
    <property type="match status" value="1"/>
</dbReference>
<dbReference type="PROSITE" id="PS50928">
    <property type="entry name" value="ABC_TM1"/>
    <property type="match status" value="1"/>
</dbReference>
<dbReference type="CDD" id="cd06261">
    <property type="entry name" value="TM_PBP2"/>
    <property type="match status" value="1"/>
</dbReference>
<dbReference type="RefSeq" id="WP_404746536.1">
    <property type="nucleotide sequence ID" value="NZ_JBJDQH010000005.1"/>
</dbReference>
<comment type="similarity">
    <text evidence="7">Belongs to the binding-protein-dependent transport system permease family.</text>
</comment>
<dbReference type="EMBL" id="JBJDQH010000005">
    <property type="protein sequence ID" value="MFK4266639.1"/>
    <property type="molecule type" value="Genomic_DNA"/>
</dbReference>
<evidence type="ECO:0000256" key="7">
    <source>
        <dbReference type="RuleBase" id="RU363032"/>
    </source>
</evidence>
<feature type="transmembrane region" description="Helical" evidence="7">
    <location>
        <begin position="35"/>
        <end position="57"/>
    </location>
</feature>
<sequence>MSITVSRTTARKQRPADAPTGRPAGRRGHRSWKGYLYALPALTVLTLFILIPLGQVVQISLYDWDGLSASTWAGAANYTEIVGDPLLRDGFVHSLVLLLFYAAIPVALALVLAAATTRAARMRGVSVFRALLFLPQVIAQVVTATAWTAIYAPDGVLNHMLEAVGLKSVTRAWLGDFSTALPAVGLIGTWLEVGLCLVLFTAGIGQIPRELYEAAKVDGAGAVREFFAVTLPGLRGQITVALTLTVIAALRTFDLVYVSTHGGPGNSTSLPAFEIYNRAFNTGQVGSACAIAVALTLLILVLTFLITRLQPDETEEGS</sequence>
<dbReference type="InterPro" id="IPR000515">
    <property type="entry name" value="MetI-like"/>
</dbReference>
<dbReference type="Gene3D" id="1.10.3720.10">
    <property type="entry name" value="MetI-like"/>
    <property type="match status" value="1"/>
</dbReference>
<feature type="region of interest" description="Disordered" evidence="8">
    <location>
        <begin position="1"/>
        <end position="27"/>
    </location>
</feature>
<feature type="transmembrane region" description="Helical" evidence="7">
    <location>
        <begin position="285"/>
        <end position="306"/>
    </location>
</feature>
<dbReference type="InterPro" id="IPR051393">
    <property type="entry name" value="ABC_transporter_permease"/>
</dbReference>
<dbReference type="SUPFAM" id="SSF161098">
    <property type="entry name" value="MetI-like"/>
    <property type="match status" value="1"/>
</dbReference>
<dbReference type="PANTHER" id="PTHR30193:SF41">
    <property type="entry name" value="DIACETYLCHITOBIOSE UPTAKE SYSTEM PERMEASE PROTEIN NGCF"/>
    <property type="match status" value="1"/>
</dbReference>
<accession>A0ABW8LLF4</accession>
<keyword evidence="2 7" id="KW-0813">Transport</keyword>
<evidence type="ECO:0000313" key="10">
    <source>
        <dbReference type="EMBL" id="MFK4266639.1"/>
    </source>
</evidence>
<comment type="subcellular location">
    <subcellularLocation>
        <location evidence="1 7">Cell membrane</location>
        <topology evidence="1 7">Multi-pass membrane protein</topology>
    </subcellularLocation>
</comment>
<evidence type="ECO:0000256" key="4">
    <source>
        <dbReference type="ARBA" id="ARBA00022692"/>
    </source>
</evidence>
<gene>
    <name evidence="10" type="ORF">ACI2L5_17105</name>
</gene>
<evidence type="ECO:0000259" key="9">
    <source>
        <dbReference type="PROSITE" id="PS50928"/>
    </source>
</evidence>
<keyword evidence="6 7" id="KW-0472">Membrane</keyword>
<keyword evidence="4 7" id="KW-0812">Transmembrane</keyword>
<feature type="transmembrane region" description="Helical" evidence="7">
    <location>
        <begin position="127"/>
        <end position="150"/>
    </location>
</feature>
<keyword evidence="5 7" id="KW-1133">Transmembrane helix</keyword>
<evidence type="ECO:0000256" key="5">
    <source>
        <dbReference type="ARBA" id="ARBA00022989"/>
    </source>
</evidence>
<evidence type="ECO:0000256" key="6">
    <source>
        <dbReference type="ARBA" id="ARBA00023136"/>
    </source>
</evidence>
<keyword evidence="11" id="KW-1185">Reference proteome</keyword>
<evidence type="ECO:0000313" key="11">
    <source>
        <dbReference type="Proteomes" id="UP001620295"/>
    </source>
</evidence>
<dbReference type="PANTHER" id="PTHR30193">
    <property type="entry name" value="ABC TRANSPORTER PERMEASE PROTEIN"/>
    <property type="match status" value="1"/>
</dbReference>
<evidence type="ECO:0000256" key="2">
    <source>
        <dbReference type="ARBA" id="ARBA00022448"/>
    </source>
</evidence>
<protein>
    <submittedName>
        <fullName evidence="10">Carbohydrate ABC transporter permease</fullName>
    </submittedName>
</protein>
<name>A0ABW8LLF4_9ACTN</name>
<dbReference type="Proteomes" id="UP001620295">
    <property type="component" value="Unassembled WGS sequence"/>
</dbReference>
<evidence type="ECO:0000256" key="3">
    <source>
        <dbReference type="ARBA" id="ARBA00022475"/>
    </source>
</evidence>
<feature type="transmembrane region" description="Helical" evidence="7">
    <location>
        <begin position="183"/>
        <end position="205"/>
    </location>
</feature>
<proteinExistence type="inferred from homology"/>
<feature type="transmembrane region" description="Helical" evidence="7">
    <location>
        <begin position="91"/>
        <end position="115"/>
    </location>
</feature>
<evidence type="ECO:0000256" key="1">
    <source>
        <dbReference type="ARBA" id="ARBA00004651"/>
    </source>
</evidence>
<reference evidence="10 11" key="1">
    <citation type="submission" date="2024-11" db="EMBL/GenBank/DDBJ databases">
        <title>The Natural Products Discovery Center: Release of the First 8490 Sequenced Strains for Exploring Actinobacteria Biosynthetic Diversity.</title>
        <authorList>
            <person name="Kalkreuter E."/>
            <person name="Kautsar S.A."/>
            <person name="Yang D."/>
            <person name="Bader C.D."/>
            <person name="Teijaro C.N."/>
            <person name="Fluegel L."/>
            <person name="Davis C.M."/>
            <person name="Simpson J.R."/>
            <person name="Lauterbach L."/>
            <person name="Steele A.D."/>
            <person name="Gui C."/>
            <person name="Meng S."/>
            <person name="Li G."/>
            <person name="Viehrig K."/>
            <person name="Ye F."/>
            <person name="Su P."/>
            <person name="Kiefer A.F."/>
            <person name="Nichols A."/>
            <person name="Cepeda A.J."/>
            <person name="Yan W."/>
            <person name="Fan B."/>
            <person name="Jiang Y."/>
            <person name="Adhikari A."/>
            <person name="Zheng C.-J."/>
            <person name="Schuster L."/>
            <person name="Cowan T.M."/>
            <person name="Smanski M.J."/>
            <person name="Chevrette M.G."/>
            <person name="De Carvalho L.P.S."/>
            <person name="Shen B."/>
        </authorList>
    </citation>
    <scope>NUCLEOTIDE SEQUENCE [LARGE SCALE GENOMIC DNA]</scope>
    <source>
        <strain evidence="10 11">NPDC020863</strain>
    </source>
</reference>
<keyword evidence="3" id="KW-1003">Cell membrane</keyword>
<evidence type="ECO:0000256" key="8">
    <source>
        <dbReference type="SAM" id="MobiDB-lite"/>
    </source>
</evidence>
<organism evidence="10 11">
    <name type="scientific">Streptomyces milbemycinicus</name>
    <dbReference type="NCBI Taxonomy" id="476552"/>
    <lineage>
        <taxon>Bacteria</taxon>
        <taxon>Bacillati</taxon>
        <taxon>Actinomycetota</taxon>
        <taxon>Actinomycetes</taxon>
        <taxon>Kitasatosporales</taxon>
        <taxon>Streptomycetaceae</taxon>
        <taxon>Streptomyces</taxon>
    </lineage>
</organism>
<dbReference type="InterPro" id="IPR035906">
    <property type="entry name" value="MetI-like_sf"/>
</dbReference>
<feature type="domain" description="ABC transmembrane type-1" evidence="9">
    <location>
        <begin position="91"/>
        <end position="306"/>
    </location>
</feature>
<comment type="caution">
    <text evidence="10">The sequence shown here is derived from an EMBL/GenBank/DDBJ whole genome shotgun (WGS) entry which is preliminary data.</text>
</comment>